<dbReference type="RefSeq" id="WP_018678379.1">
    <property type="nucleotide sequence ID" value="NZ_AYEV01000003.1"/>
</dbReference>
<evidence type="ECO:0000313" key="2">
    <source>
        <dbReference type="Proteomes" id="UP000017404"/>
    </source>
</evidence>
<sequence>MSKTSEIFDISRTTPDQEDQYFLDTNVWYWLTYCGSKKFYSTRKPAPYQLRIYPNFVEKIQDEGAKIFHCPLTYTELANIIETAEYEEYLSKHSAIAKITKKEFRSIPTERKNVIKEIDTAWKAISSMSECLKLEIDNETINATHNFLSTSVLDSYDALFIHFMKAHNIRMLVSDDIDMASAEIDQFFTANRKVLVK</sequence>
<evidence type="ECO:0000313" key="1">
    <source>
        <dbReference type="EMBL" id="ESK57212.1"/>
    </source>
</evidence>
<dbReference type="PATRIC" id="fig|1120928.5.peg.421"/>
<dbReference type="AlphaFoldDB" id="V2V4K1"/>
<name>V2V4K1_9GAMM</name>
<gene>
    <name evidence="1" type="ORF">F990_00409</name>
</gene>
<dbReference type="Proteomes" id="UP000017404">
    <property type="component" value="Unassembled WGS sequence"/>
</dbReference>
<accession>V2V4K1</accession>
<reference evidence="1 2" key="1">
    <citation type="submission" date="2013-10" db="EMBL/GenBank/DDBJ databases">
        <title>The Genome Sequence of Acinetobacter tjernbergiae CIP107465.</title>
        <authorList>
            <consortium name="The Broad Institute Genomics Platform"/>
            <consortium name="The Broad Institute Genome Sequencing Center for Infectious Disease"/>
            <person name="Cerqueira G."/>
            <person name="Feldgarden M."/>
            <person name="Courvalin P."/>
            <person name="Grillot-Courvalin C."/>
            <person name="Clermont D."/>
            <person name="Rocha E."/>
            <person name="Yoon E.-J."/>
            <person name="Nemec A."/>
            <person name="Young S.K."/>
            <person name="Zeng Q."/>
            <person name="Gargeya S."/>
            <person name="Fitzgerald M."/>
            <person name="Abouelleil A."/>
            <person name="Alvarado L."/>
            <person name="Berlin A.M."/>
            <person name="Chapman S.B."/>
            <person name="Gainer-Dewar J."/>
            <person name="Goldberg J."/>
            <person name="Gnerre S."/>
            <person name="Griggs A."/>
            <person name="Gujja S."/>
            <person name="Hansen M."/>
            <person name="Howarth C."/>
            <person name="Imamovic A."/>
            <person name="Ireland A."/>
            <person name="Larimer J."/>
            <person name="McCowan C."/>
            <person name="Murphy C."/>
            <person name="Pearson M."/>
            <person name="Poon T.W."/>
            <person name="Priest M."/>
            <person name="Roberts A."/>
            <person name="Saif S."/>
            <person name="Shea T."/>
            <person name="Sykes S."/>
            <person name="Wortman J."/>
            <person name="Nusbaum C."/>
            <person name="Birren B."/>
        </authorList>
    </citation>
    <scope>NUCLEOTIDE SEQUENCE [LARGE SCALE GENOMIC DNA]</scope>
    <source>
        <strain evidence="1 2">CIP 107465</strain>
    </source>
</reference>
<comment type="caution">
    <text evidence="1">The sequence shown here is derived from an EMBL/GenBank/DDBJ whole genome shotgun (WGS) entry which is preliminary data.</text>
</comment>
<dbReference type="InterPro" id="IPR029060">
    <property type="entry name" value="PIN-like_dom_sf"/>
</dbReference>
<organism evidence="1 2">
    <name type="scientific">Acinetobacter tjernbergiae DSM 14971 = CIP 107465</name>
    <dbReference type="NCBI Taxonomy" id="1120928"/>
    <lineage>
        <taxon>Bacteria</taxon>
        <taxon>Pseudomonadati</taxon>
        <taxon>Pseudomonadota</taxon>
        <taxon>Gammaproteobacteria</taxon>
        <taxon>Moraxellales</taxon>
        <taxon>Moraxellaceae</taxon>
        <taxon>Acinetobacter</taxon>
    </lineage>
</organism>
<dbReference type="Gene3D" id="3.40.50.1010">
    <property type="entry name" value="5'-nuclease"/>
    <property type="match status" value="1"/>
</dbReference>
<keyword evidence="2" id="KW-1185">Reference proteome</keyword>
<dbReference type="SUPFAM" id="SSF88723">
    <property type="entry name" value="PIN domain-like"/>
    <property type="match status" value="1"/>
</dbReference>
<protein>
    <submittedName>
        <fullName evidence="1">Uncharacterized protein</fullName>
    </submittedName>
</protein>
<dbReference type="STRING" id="202955.GCA_000759995_01853"/>
<dbReference type="EMBL" id="AYEV01000003">
    <property type="protein sequence ID" value="ESK57212.1"/>
    <property type="molecule type" value="Genomic_DNA"/>
</dbReference>
<proteinExistence type="predicted"/>